<organism evidence="2 3">
    <name type="scientific">Ciona intestinalis</name>
    <name type="common">Transparent sea squirt</name>
    <name type="synonym">Ascidia intestinalis</name>
    <dbReference type="NCBI Taxonomy" id="7719"/>
    <lineage>
        <taxon>Eukaryota</taxon>
        <taxon>Metazoa</taxon>
        <taxon>Chordata</taxon>
        <taxon>Tunicata</taxon>
        <taxon>Ascidiacea</taxon>
        <taxon>Phlebobranchia</taxon>
        <taxon>Cionidae</taxon>
        <taxon>Ciona</taxon>
    </lineage>
</organism>
<dbReference type="PANTHER" id="PTHR23093">
    <property type="entry name" value="SIMILAR TO CHROMOSOME 3 OPEN READING FRAME 20"/>
    <property type="match status" value="1"/>
</dbReference>
<feature type="compositionally biased region" description="Polar residues" evidence="1">
    <location>
        <begin position="18"/>
        <end position="29"/>
    </location>
</feature>
<evidence type="ECO:0000313" key="3">
    <source>
        <dbReference type="Proteomes" id="UP000008144"/>
    </source>
</evidence>
<feature type="compositionally biased region" description="Polar residues" evidence="1">
    <location>
        <begin position="68"/>
        <end position="81"/>
    </location>
</feature>
<dbReference type="EMBL" id="EAAA01002448">
    <property type="status" value="NOT_ANNOTATED_CDS"/>
    <property type="molecule type" value="Genomic_DNA"/>
</dbReference>
<proteinExistence type="predicted"/>
<protein>
    <submittedName>
        <fullName evidence="2">Uncharacterized protein</fullName>
    </submittedName>
</protein>
<reference evidence="2" key="2">
    <citation type="journal article" date="2008" name="Genome Biol.">
        <title>Improved genome assembly and evidence-based global gene model set for the chordate Ciona intestinalis: new insight into intron and operon populations.</title>
        <authorList>
            <person name="Satou Y."/>
            <person name="Mineta K."/>
            <person name="Ogasawara M."/>
            <person name="Sasakura Y."/>
            <person name="Shoguchi E."/>
            <person name="Ueno K."/>
            <person name="Yamada L."/>
            <person name="Matsumoto J."/>
            <person name="Wasserscheid J."/>
            <person name="Dewar K."/>
            <person name="Wiley G.B."/>
            <person name="Macmil S.L."/>
            <person name="Roe B.A."/>
            <person name="Zeller R.W."/>
            <person name="Hastings K.E."/>
            <person name="Lemaire P."/>
            <person name="Lindquist E."/>
            <person name="Endo T."/>
            <person name="Hotta K."/>
            <person name="Inaba K."/>
        </authorList>
    </citation>
    <scope>NUCLEOTIDE SEQUENCE [LARGE SCALE GENOMIC DNA]</scope>
    <source>
        <strain evidence="2">wild type</strain>
    </source>
</reference>
<reference evidence="2" key="4">
    <citation type="submission" date="2025-09" db="UniProtKB">
        <authorList>
            <consortium name="Ensembl"/>
        </authorList>
    </citation>
    <scope>IDENTIFICATION</scope>
</reference>
<dbReference type="PANTHER" id="PTHR23093:SF18">
    <property type="entry name" value="GLUTAMATE RICH 6"/>
    <property type="match status" value="1"/>
</dbReference>
<feature type="region of interest" description="Disordered" evidence="1">
    <location>
        <begin position="1"/>
        <end position="81"/>
    </location>
</feature>
<dbReference type="AlphaFoldDB" id="F6ZB75"/>
<reference evidence="3" key="1">
    <citation type="journal article" date="2002" name="Science">
        <title>The draft genome of Ciona intestinalis: insights into chordate and vertebrate origins.</title>
        <authorList>
            <person name="Dehal P."/>
            <person name="Satou Y."/>
            <person name="Campbell R.K."/>
            <person name="Chapman J."/>
            <person name="Degnan B."/>
            <person name="De Tomaso A."/>
            <person name="Davidson B."/>
            <person name="Di Gregorio A."/>
            <person name="Gelpke M."/>
            <person name="Goodstein D.M."/>
            <person name="Harafuji N."/>
            <person name="Hastings K.E."/>
            <person name="Ho I."/>
            <person name="Hotta K."/>
            <person name="Huang W."/>
            <person name="Kawashima T."/>
            <person name="Lemaire P."/>
            <person name="Martinez D."/>
            <person name="Meinertzhagen I.A."/>
            <person name="Necula S."/>
            <person name="Nonaka M."/>
            <person name="Putnam N."/>
            <person name="Rash S."/>
            <person name="Saiga H."/>
            <person name="Satake M."/>
            <person name="Terry A."/>
            <person name="Yamada L."/>
            <person name="Wang H.G."/>
            <person name="Awazu S."/>
            <person name="Azumi K."/>
            <person name="Boore J."/>
            <person name="Branno M."/>
            <person name="Chin-Bow S."/>
            <person name="DeSantis R."/>
            <person name="Doyle S."/>
            <person name="Francino P."/>
            <person name="Keys D.N."/>
            <person name="Haga S."/>
            <person name="Hayashi H."/>
            <person name="Hino K."/>
            <person name="Imai K.S."/>
            <person name="Inaba K."/>
            <person name="Kano S."/>
            <person name="Kobayashi K."/>
            <person name="Kobayashi M."/>
            <person name="Lee B.I."/>
            <person name="Makabe K.W."/>
            <person name="Manohar C."/>
            <person name="Matassi G."/>
            <person name="Medina M."/>
            <person name="Mochizuki Y."/>
            <person name="Mount S."/>
            <person name="Morishita T."/>
            <person name="Miura S."/>
            <person name="Nakayama A."/>
            <person name="Nishizaka S."/>
            <person name="Nomoto H."/>
            <person name="Ohta F."/>
            <person name="Oishi K."/>
            <person name="Rigoutsos I."/>
            <person name="Sano M."/>
            <person name="Sasaki A."/>
            <person name="Sasakura Y."/>
            <person name="Shoguchi E."/>
            <person name="Shin-i T."/>
            <person name="Spagnuolo A."/>
            <person name="Stainier D."/>
            <person name="Suzuki M.M."/>
            <person name="Tassy O."/>
            <person name="Takatori N."/>
            <person name="Tokuoka M."/>
            <person name="Yagi K."/>
            <person name="Yoshizaki F."/>
            <person name="Wada S."/>
            <person name="Zhang C."/>
            <person name="Hyatt P.D."/>
            <person name="Larimer F."/>
            <person name="Detter C."/>
            <person name="Doggett N."/>
            <person name="Glavina T."/>
            <person name="Hawkins T."/>
            <person name="Richardson P."/>
            <person name="Lucas S."/>
            <person name="Kohara Y."/>
            <person name="Levine M."/>
            <person name="Satoh N."/>
            <person name="Rokhsar D.S."/>
        </authorList>
    </citation>
    <scope>NUCLEOTIDE SEQUENCE [LARGE SCALE GENOMIC DNA]</scope>
</reference>
<dbReference type="Ensembl" id="ENSCINT00000014703.3">
    <property type="protein sequence ID" value="ENSCINP00000014703.3"/>
    <property type="gene ID" value="ENSCING00000020240.1"/>
</dbReference>
<reference evidence="2" key="3">
    <citation type="submission" date="2025-08" db="UniProtKB">
        <authorList>
            <consortium name="Ensembl"/>
        </authorList>
    </citation>
    <scope>IDENTIFICATION</scope>
</reference>
<accession>F6ZB75</accession>
<dbReference type="HOGENOM" id="CLU_1087885_0_0_1"/>
<name>F6ZB75_CIOIN</name>
<sequence>MQTEESCLLQTEIHNDTETNGSLSENEQNIEAVLKVHEDGHETEISTTEDMESNDGQNHPINDRISKSPASGLSQSLNIDSSVMDDNPVAEMNILDTMGSHTPTTEVSSVGAPYILQYKPESKAHRVDYDNIKDKASSSVDWETMKPEDQTYFNNLLEEAAKEREKSEQSSQSDTLIDIEPHAAYGSQQERKIAKEHAAERMRAREVERQKQTIPTNQTNFYAFARQLKTVNYSLSSEKCMEEGWTIRPITPPQVN</sequence>
<evidence type="ECO:0000313" key="2">
    <source>
        <dbReference type="Ensembl" id="ENSCINP00000014703.3"/>
    </source>
</evidence>
<dbReference type="InParanoid" id="F6ZB75"/>
<dbReference type="Proteomes" id="UP000008144">
    <property type="component" value="Chromosome 7"/>
</dbReference>
<evidence type="ECO:0000256" key="1">
    <source>
        <dbReference type="SAM" id="MobiDB-lite"/>
    </source>
</evidence>
<dbReference type="GeneTree" id="ENSGT00940000153655"/>
<keyword evidence="3" id="KW-1185">Reference proteome</keyword>
<feature type="compositionally biased region" description="Basic and acidic residues" evidence="1">
    <location>
        <begin position="34"/>
        <end position="44"/>
    </location>
</feature>